<dbReference type="Pfam" id="PF07394">
    <property type="entry name" value="DUF1501"/>
    <property type="match status" value="1"/>
</dbReference>
<reference evidence="1 2" key="1">
    <citation type="submission" date="2020-04" db="EMBL/GenBank/DDBJ databases">
        <title>Rhodospirillaceae bacterium KN72 isolated from deep sea.</title>
        <authorList>
            <person name="Zhang D.-C."/>
        </authorList>
    </citation>
    <scope>NUCLEOTIDE SEQUENCE [LARGE SCALE GENOMIC DNA]</scope>
    <source>
        <strain evidence="1 2">KN72</strain>
    </source>
</reference>
<evidence type="ECO:0000313" key="2">
    <source>
        <dbReference type="Proteomes" id="UP000539372"/>
    </source>
</evidence>
<evidence type="ECO:0000313" key="1">
    <source>
        <dbReference type="EMBL" id="NMM43129.1"/>
    </source>
</evidence>
<keyword evidence="2" id="KW-1185">Reference proteome</keyword>
<organism evidence="1 2">
    <name type="scientific">Pacificispira spongiicola</name>
    <dbReference type="NCBI Taxonomy" id="2729598"/>
    <lineage>
        <taxon>Bacteria</taxon>
        <taxon>Pseudomonadati</taxon>
        <taxon>Pseudomonadota</taxon>
        <taxon>Alphaproteobacteria</taxon>
        <taxon>Rhodospirillales</taxon>
        <taxon>Rhodospirillaceae</taxon>
        <taxon>Pacificispira</taxon>
    </lineage>
</organism>
<dbReference type="InterPro" id="IPR010869">
    <property type="entry name" value="DUF1501"/>
</dbReference>
<protein>
    <submittedName>
        <fullName evidence="1">DUF1501 domain-containing protein</fullName>
    </submittedName>
</protein>
<name>A0A7Y0DWX6_9PROT</name>
<dbReference type="RefSeq" id="WP_169623430.1">
    <property type="nucleotide sequence ID" value="NZ_JABBNT010000001.1"/>
</dbReference>
<sequence length="383" mass="39500">MTRPPELSSNRIDRRRFLAGSVAAAATVAGGVKLSLAAGPTDRPLIVIMLHGAPDGQALTPIYSDKHYADLRRELTLPPPDAPGGILDLDGRVGLHPSAGALLPIWQAGRMAVAPAFASPYRGTSALEAQAVLESGLPAFNPKATDGWLDRAVAAAGFETPVWRPAFGKAGDDALMARSMALYSEDGELSGLLQAALTARATERAAQSEDVRLADAVGLHAQNLAFACLHAGMALISDNGPRTARIDIGGWTTQRQQGGASGPLSRRIAGLADGIAVLADTMGEFWEGAMMLVLSAQGRSISPNTQGGTDPGLGGTALVLGGTLSKSQTLGDIPTLPEDGDALPATVDSRALIGSALARHWSLSPGQVRTIFPNAGTLPSYSL</sequence>
<accession>A0A7Y0DWX6</accession>
<dbReference type="Proteomes" id="UP000539372">
    <property type="component" value="Unassembled WGS sequence"/>
</dbReference>
<proteinExistence type="predicted"/>
<dbReference type="PROSITE" id="PS51318">
    <property type="entry name" value="TAT"/>
    <property type="match status" value="1"/>
</dbReference>
<dbReference type="EMBL" id="JABBNT010000001">
    <property type="protein sequence ID" value="NMM43129.1"/>
    <property type="molecule type" value="Genomic_DNA"/>
</dbReference>
<dbReference type="InterPro" id="IPR006311">
    <property type="entry name" value="TAT_signal"/>
</dbReference>
<dbReference type="AlphaFoldDB" id="A0A7Y0DWX6"/>
<comment type="caution">
    <text evidence="1">The sequence shown here is derived from an EMBL/GenBank/DDBJ whole genome shotgun (WGS) entry which is preliminary data.</text>
</comment>
<gene>
    <name evidence="1" type="ORF">HH303_01480</name>
</gene>